<evidence type="ECO:0000313" key="2">
    <source>
        <dbReference type="Proteomes" id="UP001642483"/>
    </source>
</evidence>
<dbReference type="Proteomes" id="UP001642483">
    <property type="component" value="Unassembled WGS sequence"/>
</dbReference>
<keyword evidence="2" id="KW-1185">Reference proteome</keyword>
<reference evidence="1 2" key="1">
    <citation type="submission" date="2024-02" db="EMBL/GenBank/DDBJ databases">
        <authorList>
            <person name="Daric V."/>
            <person name="Darras S."/>
        </authorList>
    </citation>
    <scope>NUCLEOTIDE SEQUENCE [LARGE SCALE GENOMIC DNA]</scope>
</reference>
<evidence type="ECO:0000313" key="1">
    <source>
        <dbReference type="EMBL" id="CAK8688223.1"/>
    </source>
</evidence>
<comment type="caution">
    <text evidence="1">The sequence shown here is derived from an EMBL/GenBank/DDBJ whole genome shotgun (WGS) entry which is preliminary data.</text>
</comment>
<sequence>MICFFLNVTCVPVVNVFNIARDALDGYRHRFLCLQRVVKKAPRKNKAANPPTLLPSDIIEDYDFNENSISKATRKTKPTTSCKSVTSAEDAEKTLFYFLRQTEGFPSKRKRTNA</sequence>
<proteinExistence type="predicted"/>
<name>A0ABP0G8U4_CLALP</name>
<organism evidence="1 2">
    <name type="scientific">Clavelina lepadiformis</name>
    <name type="common">Light-bulb sea squirt</name>
    <name type="synonym">Ascidia lepadiformis</name>
    <dbReference type="NCBI Taxonomy" id="159417"/>
    <lineage>
        <taxon>Eukaryota</taxon>
        <taxon>Metazoa</taxon>
        <taxon>Chordata</taxon>
        <taxon>Tunicata</taxon>
        <taxon>Ascidiacea</taxon>
        <taxon>Aplousobranchia</taxon>
        <taxon>Clavelinidae</taxon>
        <taxon>Clavelina</taxon>
    </lineage>
</organism>
<dbReference type="EMBL" id="CAWYQH010000108">
    <property type="protein sequence ID" value="CAK8688223.1"/>
    <property type="molecule type" value="Genomic_DNA"/>
</dbReference>
<protein>
    <submittedName>
        <fullName evidence="1">Uncharacterized protein</fullName>
    </submittedName>
</protein>
<gene>
    <name evidence="1" type="ORF">CVLEPA_LOCUS20247</name>
</gene>
<accession>A0ABP0G8U4</accession>